<dbReference type="OrthoDB" id="10578221at2759"/>
<dbReference type="Proteomes" id="UP000246702">
    <property type="component" value="Unassembled WGS sequence"/>
</dbReference>
<evidence type="ECO:0000313" key="2">
    <source>
        <dbReference type="EMBL" id="PWY84515.1"/>
    </source>
</evidence>
<evidence type="ECO:0000256" key="1">
    <source>
        <dbReference type="SAM" id="MobiDB-lite"/>
    </source>
</evidence>
<keyword evidence="3" id="KW-1185">Reference proteome</keyword>
<dbReference type="AlphaFoldDB" id="A0A317WER9"/>
<dbReference type="RefSeq" id="XP_025466440.1">
    <property type="nucleotide sequence ID" value="XM_025605455.1"/>
</dbReference>
<comment type="caution">
    <text evidence="2">The sequence shown here is derived from an EMBL/GenBank/DDBJ whole genome shotgun (WGS) entry which is preliminary data.</text>
</comment>
<dbReference type="EMBL" id="MSFK01000017">
    <property type="protein sequence ID" value="PWY84515.1"/>
    <property type="molecule type" value="Genomic_DNA"/>
</dbReference>
<accession>A0A317WER9</accession>
<feature type="region of interest" description="Disordered" evidence="1">
    <location>
        <begin position="84"/>
        <end position="108"/>
    </location>
</feature>
<gene>
    <name evidence="2" type="ORF">BO94DRAFT_101377</name>
</gene>
<protein>
    <submittedName>
        <fullName evidence="2">Uncharacterized protein</fullName>
    </submittedName>
</protein>
<sequence length="206" mass="22748">MSYGLLYVNQCLQNPYLGHGVWKRNSTRWIVAPFDLNWTGVCPWLIRGSRTHNQASTTRLSSGSALTVGLSDSKQPCGANHGHYISGPSPWKLSPKRPEASKSNKSSSAGESLVNHAYLCRTLHPRMISEQFIASSLRFNQIETATTLDPSRAGWRLKHHLSVCLDWTVSARSPKVIDTLRSRLHSAPTLANTSAQVRPCLDNLGS</sequence>
<evidence type="ECO:0000313" key="3">
    <source>
        <dbReference type="Proteomes" id="UP000246702"/>
    </source>
</evidence>
<proteinExistence type="predicted"/>
<reference evidence="2 3" key="1">
    <citation type="submission" date="2016-12" db="EMBL/GenBank/DDBJ databases">
        <title>The genomes of Aspergillus section Nigri reveals drivers in fungal speciation.</title>
        <authorList>
            <consortium name="DOE Joint Genome Institute"/>
            <person name="Vesth T.C."/>
            <person name="Nybo J."/>
            <person name="Theobald S."/>
            <person name="Brandl J."/>
            <person name="Frisvad J.C."/>
            <person name="Nielsen K.F."/>
            <person name="Lyhne E.K."/>
            <person name="Kogle M.E."/>
            <person name="Kuo A."/>
            <person name="Riley R."/>
            <person name="Clum A."/>
            <person name="Nolan M."/>
            <person name="Lipzen A."/>
            <person name="Salamov A."/>
            <person name="Henrissat B."/>
            <person name="Wiebenga A."/>
            <person name="De Vries R.P."/>
            <person name="Grigoriev I.V."/>
            <person name="Mortensen U.H."/>
            <person name="Andersen M.R."/>
            <person name="Baker S.E."/>
        </authorList>
    </citation>
    <scope>NUCLEOTIDE SEQUENCE [LARGE SCALE GENOMIC DNA]</scope>
    <source>
        <strain evidence="2 3">CBS 115572</strain>
    </source>
</reference>
<dbReference type="GeneID" id="37107598"/>
<name>A0A317WER9_9EURO</name>
<organism evidence="2 3">
    <name type="scientific">Aspergillus sclerotioniger CBS 115572</name>
    <dbReference type="NCBI Taxonomy" id="1450535"/>
    <lineage>
        <taxon>Eukaryota</taxon>
        <taxon>Fungi</taxon>
        <taxon>Dikarya</taxon>
        <taxon>Ascomycota</taxon>
        <taxon>Pezizomycotina</taxon>
        <taxon>Eurotiomycetes</taxon>
        <taxon>Eurotiomycetidae</taxon>
        <taxon>Eurotiales</taxon>
        <taxon>Aspergillaceae</taxon>
        <taxon>Aspergillus</taxon>
        <taxon>Aspergillus subgen. Circumdati</taxon>
    </lineage>
</organism>